<comment type="caution">
    <text evidence="2">The sequence shown here is derived from an EMBL/GenBank/DDBJ whole genome shotgun (WGS) entry which is preliminary data.</text>
</comment>
<dbReference type="InterPro" id="IPR036388">
    <property type="entry name" value="WH-like_DNA-bd_sf"/>
</dbReference>
<dbReference type="InterPro" id="IPR011991">
    <property type="entry name" value="ArsR-like_HTH"/>
</dbReference>
<dbReference type="Gene3D" id="6.10.140.2180">
    <property type="match status" value="1"/>
</dbReference>
<dbReference type="GO" id="GO:0003700">
    <property type="term" value="F:DNA-binding transcription factor activity"/>
    <property type="evidence" value="ECO:0007669"/>
    <property type="project" value="InterPro"/>
</dbReference>
<evidence type="ECO:0000259" key="1">
    <source>
        <dbReference type="SMART" id="SM00418"/>
    </source>
</evidence>
<dbReference type="CDD" id="cd00090">
    <property type="entry name" value="HTH_ARSR"/>
    <property type="match status" value="1"/>
</dbReference>
<dbReference type="Proteomes" id="UP000712157">
    <property type="component" value="Unassembled WGS sequence"/>
</dbReference>
<feature type="domain" description="HTH arsR-type" evidence="1">
    <location>
        <begin position="4"/>
        <end position="88"/>
    </location>
</feature>
<evidence type="ECO:0000313" key="2">
    <source>
        <dbReference type="EMBL" id="MBU9735933.1"/>
    </source>
</evidence>
<dbReference type="EMBL" id="JAHQCW010000006">
    <property type="protein sequence ID" value="MBU9735933.1"/>
    <property type="molecule type" value="Genomic_DNA"/>
</dbReference>
<dbReference type="SUPFAM" id="SSF46785">
    <property type="entry name" value="Winged helix' DNA-binding domain"/>
    <property type="match status" value="1"/>
</dbReference>
<dbReference type="Pfam" id="PF12840">
    <property type="entry name" value="HTH_20"/>
    <property type="match status" value="1"/>
</dbReference>
<reference evidence="2" key="1">
    <citation type="submission" date="2021-06" db="EMBL/GenBank/DDBJ databases">
        <title>Description of novel taxa of the family Lachnospiraceae.</title>
        <authorList>
            <person name="Chaplin A.V."/>
            <person name="Sokolova S.R."/>
            <person name="Pikina A.P."/>
            <person name="Korzhanova M."/>
            <person name="Belova V."/>
            <person name="Korostin D."/>
            <person name="Efimov B.A."/>
        </authorList>
    </citation>
    <scope>NUCLEOTIDE SEQUENCE</scope>
    <source>
        <strain evidence="2">ASD5720</strain>
    </source>
</reference>
<dbReference type="RefSeq" id="WP_238720933.1">
    <property type="nucleotide sequence ID" value="NZ_JAHQCW010000006.1"/>
</dbReference>
<protein>
    <submittedName>
        <fullName evidence="2">Helix-turn-helix domain-containing protein</fullName>
    </submittedName>
</protein>
<keyword evidence="3" id="KW-1185">Reference proteome</keyword>
<dbReference type="InterPro" id="IPR001845">
    <property type="entry name" value="HTH_ArsR_DNA-bd_dom"/>
</dbReference>
<proteinExistence type="predicted"/>
<dbReference type="InterPro" id="IPR036390">
    <property type="entry name" value="WH_DNA-bd_sf"/>
</dbReference>
<accession>A0A949NG33</accession>
<organism evidence="2 3">
    <name type="scientific">Diplocloster agilis</name>
    <dbReference type="NCBI Taxonomy" id="2850323"/>
    <lineage>
        <taxon>Bacteria</taxon>
        <taxon>Bacillati</taxon>
        <taxon>Bacillota</taxon>
        <taxon>Clostridia</taxon>
        <taxon>Lachnospirales</taxon>
        <taxon>Lachnospiraceae</taxon>
        <taxon>Diplocloster</taxon>
    </lineage>
</organism>
<name>A0A949NG33_9FIRM</name>
<gene>
    <name evidence="2" type="ORF">KTH89_05245</name>
</gene>
<dbReference type="AlphaFoldDB" id="A0A949NG33"/>
<sequence length="178" mass="20383">MIEKLMDAFVNPVKSKLLLEIYTRQKMTTKELSAALPDIPQATLYRHLNRMLTDGLIEVVEENKIRGVTEKVYGIAFDFDSVGKKLFEKNPSATLLQMFTQYMMAFLQEFKDYSRRGKIDPEKEPFSFTVCPCYASPEEIKDALTKIGEILTPLLQNPSTPDRKMHSFGVILTPPKEL</sequence>
<dbReference type="SMART" id="SM00418">
    <property type="entry name" value="HTH_ARSR"/>
    <property type="match status" value="1"/>
</dbReference>
<evidence type="ECO:0000313" key="3">
    <source>
        <dbReference type="Proteomes" id="UP000712157"/>
    </source>
</evidence>
<dbReference type="Gene3D" id="1.10.10.10">
    <property type="entry name" value="Winged helix-like DNA-binding domain superfamily/Winged helix DNA-binding domain"/>
    <property type="match status" value="1"/>
</dbReference>